<dbReference type="RefSeq" id="WP_148898950.1">
    <property type="nucleotide sequence ID" value="NZ_VNHY01000002.1"/>
</dbReference>
<dbReference type="CDD" id="cd04645">
    <property type="entry name" value="LbH_gamma_CA_like"/>
    <property type="match status" value="1"/>
</dbReference>
<gene>
    <name evidence="1" type="ORF">LX73_1625</name>
</gene>
<keyword evidence="2" id="KW-1185">Reference proteome</keyword>
<accession>A0A5D3YP23</accession>
<sequence>MVYEFLNKKPQFPESSFVAPSADVIGDVTFGEESSAWFNVTIRGDVNWIEVGDRTNVQDNSCIHVMNETGPTKIGDEVTIGHNAMIHGCTIHDRALIGIHATILDEVVVESDVIVAAGSLVPPGKRLESGYMYMGSPVEKTRKLTEEEIASIKEHADNYVKYARTYMKKDTYEENPFYEDDRK</sequence>
<evidence type="ECO:0000313" key="2">
    <source>
        <dbReference type="Proteomes" id="UP000324595"/>
    </source>
</evidence>
<dbReference type="OrthoDB" id="9803036at2"/>
<organism evidence="1 2">
    <name type="scientific">Fodinibius salinus</name>
    <dbReference type="NCBI Taxonomy" id="860790"/>
    <lineage>
        <taxon>Bacteria</taxon>
        <taxon>Pseudomonadati</taxon>
        <taxon>Balneolota</taxon>
        <taxon>Balneolia</taxon>
        <taxon>Balneolales</taxon>
        <taxon>Balneolaceae</taxon>
        <taxon>Fodinibius</taxon>
    </lineage>
</organism>
<evidence type="ECO:0000313" key="1">
    <source>
        <dbReference type="EMBL" id="TYP93909.1"/>
    </source>
</evidence>
<dbReference type="PANTHER" id="PTHR13061">
    <property type="entry name" value="DYNACTIN SUBUNIT P25"/>
    <property type="match status" value="1"/>
</dbReference>
<dbReference type="GO" id="GO:0016740">
    <property type="term" value="F:transferase activity"/>
    <property type="evidence" value="ECO:0007669"/>
    <property type="project" value="UniProtKB-KW"/>
</dbReference>
<protein>
    <submittedName>
        <fullName evidence="1">Carbonic anhydrase or acetyltransferase, isoleucine patch superfamily</fullName>
    </submittedName>
</protein>
<dbReference type="PANTHER" id="PTHR13061:SF56">
    <property type="entry name" value="PROTEIN YRDA"/>
    <property type="match status" value="1"/>
</dbReference>
<keyword evidence="1" id="KW-0808">Transferase</keyword>
<dbReference type="InterPro" id="IPR011004">
    <property type="entry name" value="Trimer_LpxA-like_sf"/>
</dbReference>
<dbReference type="AlphaFoldDB" id="A0A5D3YP23"/>
<dbReference type="InterPro" id="IPR047324">
    <property type="entry name" value="LbH_gamma_CA-like"/>
</dbReference>
<dbReference type="Gene3D" id="2.160.10.10">
    <property type="entry name" value="Hexapeptide repeat proteins"/>
    <property type="match status" value="1"/>
</dbReference>
<reference evidence="1 2" key="1">
    <citation type="submission" date="2019-07" db="EMBL/GenBank/DDBJ databases">
        <title>Genomic Encyclopedia of Archaeal and Bacterial Type Strains, Phase II (KMG-II): from individual species to whole genera.</title>
        <authorList>
            <person name="Goeker M."/>
        </authorList>
    </citation>
    <scope>NUCLEOTIDE SEQUENCE [LARGE SCALE GENOMIC DNA]</scope>
    <source>
        <strain evidence="1 2">DSM 21935</strain>
    </source>
</reference>
<dbReference type="InterPro" id="IPR050484">
    <property type="entry name" value="Transf_Hexapept/Carb_Anhydrase"/>
</dbReference>
<name>A0A5D3YP23_9BACT</name>
<proteinExistence type="predicted"/>
<comment type="caution">
    <text evidence="1">The sequence shown here is derived from an EMBL/GenBank/DDBJ whole genome shotgun (WGS) entry which is preliminary data.</text>
</comment>
<dbReference type="SUPFAM" id="SSF51161">
    <property type="entry name" value="Trimeric LpxA-like enzymes"/>
    <property type="match status" value="1"/>
</dbReference>
<dbReference type="Proteomes" id="UP000324595">
    <property type="component" value="Unassembled WGS sequence"/>
</dbReference>
<dbReference type="EMBL" id="VNHY01000002">
    <property type="protein sequence ID" value="TYP93909.1"/>
    <property type="molecule type" value="Genomic_DNA"/>
</dbReference>